<keyword evidence="4" id="KW-1185">Reference proteome</keyword>
<dbReference type="Proteomes" id="UP001500842">
    <property type="component" value="Unassembled WGS sequence"/>
</dbReference>
<evidence type="ECO:0000256" key="2">
    <source>
        <dbReference type="SAM" id="Phobius"/>
    </source>
</evidence>
<keyword evidence="2" id="KW-1133">Transmembrane helix</keyword>
<sequence>MTAVTGGKRAGNRAKARFRPDLLLLAAGITVSIVAWGYLIIAAIDFGATARHDGKTSAWAFLAVAALGAMLCLFLAFMLAIRLSRALGLTSSPTPRPKRDPDTPKGGKRAAR</sequence>
<feature type="region of interest" description="Disordered" evidence="1">
    <location>
        <begin position="89"/>
        <end position="112"/>
    </location>
</feature>
<proteinExistence type="predicted"/>
<gene>
    <name evidence="3" type="ORF">GCM10009788_34400</name>
</gene>
<feature type="transmembrane region" description="Helical" evidence="2">
    <location>
        <begin position="22"/>
        <end position="44"/>
    </location>
</feature>
<comment type="caution">
    <text evidence="3">The sequence shown here is derived from an EMBL/GenBank/DDBJ whole genome shotgun (WGS) entry which is preliminary data.</text>
</comment>
<protein>
    <submittedName>
        <fullName evidence="3">Uncharacterized protein</fullName>
    </submittedName>
</protein>
<organism evidence="3 4">
    <name type="scientific">Nocardioides humi</name>
    <dbReference type="NCBI Taxonomy" id="449461"/>
    <lineage>
        <taxon>Bacteria</taxon>
        <taxon>Bacillati</taxon>
        <taxon>Actinomycetota</taxon>
        <taxon>Actinomycetes</taxon>
        <taxon>Propionibacteriales</taxon>
        <taxon>Nocardioidaceae</taxon>
        <taxon>Nocardioides</taxon>
    </lineage>
</organism>
<dbReference type="EMBL" id="BAAAOR010000025">
    <property type="protein sequence ID" value="GAA1528172.1"/>
    <property type="molecule type" value="Genomic_DNA"/>
</dbReference>
<keyword evidence="2" id="KW-0812">Transmembrane</keyword>
<reference evidence="3 4" key="1">
    <citation type="journal article" date="2019" name="Int. J. Syst. Evol. Microbiol.">
        <title>The Global Catalogue of Microorganisms (GCM) 10K type strain sequencing project: providing services to taxonomists for standard genome sequencing and annotation.</title>
        <authorList>
            <consortium name="The Broad Institute Genomics Platform"/>
            <consortium name="The Broad Institute Genome Sequencing Center for Infectious Disease"/>
            <person name="Wu L."/>
            <person name="Ma J."/>
        </authorList>
    </citation>
    <scope>NUCLEOTIDE SEQUENCE [LARGE SCALE GENOMIC DNA]</scope>
    <source>
        <strain evidence="3 4">JCM 14942</strain>
    </source>
</reference>
<accession>A0ABN2AWT0</accession>
<feature type="transmembrane region" description="Helical" evidence="2">
    <location>
        <begin position="56"/>
        <end position="81"/>
    </location>
</feature>
<name>A0ABN2AWT0_9ACTN</name>
<keyword evidence="2" id="KW-0472">Membrane</keyword>
<evidence type="ECO:0000313" key="4">
    <source>
        <dbReference type="Proteomes" id="UP001500842"/>
    </source>
</evidence>
<evidence type="ECO:0000313" key="3">
    <source>
        <dbReference type="EMBL" id="GAA1528172.1"/>
    </source>
</evidence>
<evidence type="ECO:0000256" key="1">
    <source>
        <dbReference type="SAM" id="MobiDB-lite"/>
    </source>
</evidence>